<dbReference type="AlphaFoldDB" id="A0A9X0CFA4"/>
<accession>A0A9X0CFA4</accession>
<reference evidence="4" key="1">
    <citation type="submission" date="2023-01" db="EMBL/GenBank/DDBJ databases">
        <title>Genome assembly of the deep-sea coral Lophelia pertusa.</title>
        <authorList>
            <person name="Herrera S."/>
            <person name="Cordes E."/>
        </authorList>
    </citation>
    <scope>NUCLEOTIDE SEQUENCE</scope>
    <source>
        <strain evidence="4">USNM1676648</strain>
        <tissue evidence="4">Polyp</tissue>
    </source>
</reference>
<dbReference type="SUPFAM" id="SSF53335">
    <property type="entry name" value="S-adenosyl-L-methionine-dependent methyltransferases"/>
    <property type="match status" value="1"/>
</dbReference>
<comment type="caution">
    <text evidence="4">The sequence shown here is derived from an EMBL/GenBank/DDBJ whole genome shotgun (WGS) entry which is preliminary data.</text>
</comment>
<dbReference type="GO" id="GO:0016126">
    <property type="term" value="P:sterol biosynthetic process"/>
    <property type="evidence" value="ECO:0007669"/>
    <property type="project" value="TreeGrafter"/>
</dbReference>
<dbReference type="PANTHER" id="PTHR44068:SF1">
    <property type="entry name" value="HYPOTHETICAL LOC100005854"/>
    <property type="match status" value="1"/>
</dbReference>
<evidence type="ECO:0000313" key="5">
    <source>
        <dbReference type="Proteomes" id="UP001163046"/>
    </source>
</evidence>
<protein>
    <recommendedName>
        <fullName evidence="3">Methyltransferase type 11 domain-containing protein</fullName>
    </recommendedName>
</protein>
<dbReference type="Pfam" id="PF08241">
    <property type="entry name" value="Methyltransf_11"/>
    <property type="match status" value="1"/>
</dbReference>
<evidence type="ECO:0000256" key="2">
    <source>
        <dbReference type="ARBA" id="ARBA00038188"/>
    </source>
</evidence>
<dbReference type="GO" id="GO:0005783">
    <property type="term" value="C:endoplasmic reticulum"/>
    <property type="evidence" value="ECO:0007669"/>
    <property type="project" value="TreeGrafter"/>
</dbReference>
<dbReference type="CDD" id="cd02440">
    <property type="entry name" value="AdoMet_MTases"/>
    <property type="match status" value="1"/>
</dbReference>
<comment type="similarity">
    <text evidence="2">Belongs to the class I-like SAM-binding methyltransferase superfamily. Erg6/SMT family.</text>
</comment>
<sequence>MAKFVELFSNLLAKNLREPKGITGYFILGNLRKVNRVLEANAVQQLDIQPNDNVLEVGFGPGVGLNAALKKVEQGSGKVYGIDISEQVVRQAKKNFKSSIERQKLQIDLGSVMELPYDDNFFDRVFHVNCYYFWPDLDQGISELRRVMKTEGLMVTTLVEDSLNMCADKGLLKYGPHWSPEVYIAKLSQAGFTNVSMETKKTKSGFAFQVIHASKK</sequence>
<evidence type="ECO:0000259" key="3">
    <source>
        <dbReference type="Pfam" id="PF08241"/>
    </source>
</evidence>
<evidence type="ECO:0000313" key="4">
    <source>
        <dbReference type="EMBL" id="KAJ7326521.1"/>
    </source>
</evidence>
<dbReference type="EMBL" id="MU827802">
    <property type="protein sequence ID" value="KAJ7326521.1"/>
    <property type="molecule type" value="Genomic_DNA"/>
</dbReference>
<evidence type="ECO:0000256" key="1">
    <source>
        <dbReference type="ARBA" id="ARBA00022679"/>
    </source>
</evidence>
<dbReference type="InterPro" id="IPR029063">
    <property type="entry name" value="SAM-dependent_MTases_sf"/>
</dbReference>
<dbReference type="GO" id="GO:0003838">
    <property type="term" value="F:sterol 24-C-methyltransferase activity"/>
    <property type="evidence" value="ECO:0007669"/>
    <property type="project" value="TreeGrafter"/>
</dbReference>
<keyword evidence="5" id="KW-1185">Reference proteome</keyword>
<organism evidence="4 5">
    <name type="scientific">Desmophyllum pertusum</name>
    <dbReference type="NCBI Taxonomy" id="174260"/>
    <lineage>
        <taxon>Eukaryota</taxon>
        <taxon>Metazoa</taxon>
        <taxon>Cnidaria</taxon>
        <taxon>Anthozoa</taxon>
        <taxon>Hexacorallia</taxon>
        <taxon>Scleractinia</taxon>
        <taxon>Caryophylliina</taxon>
        <taxon>Caryophylliidae</taxon>
        <taxon>Desmophyllum</taxon>
    </lineage>
</organism>
<proteinExistence type="inferred from homology"/>
<gene>
    <name evidence="4" type="ORF">OS493_027466</name>
</gene>
<dbReference type="PANTHER" id="PTHR44068">
    <property type="entry name" value="ZGC:194242"/>
    <property type="match status" value="1"/>
</dbReference>
<dbReference type="Proteomes" id="UP001163046">
    <property type="component" value="Unassembled WGS sequence"/>
</dbReference>
<feature type="domain" description="Methyltransferase type 11" evidence="3">
    <location>
        <begin position="55"/>
        <end position="155"/>
    </location>
</feature>
<dbReference type="OrthoDB" id="10250730at2759"/>
<keyword evidence="1" id="KW-0808">Transferase</keyword>
<name>A0A9X0CFA4_9CNID</name>
<dbReference type="Gene3D" id="3.40.50.150">
    <property type="entry name" value="Vaccinia Virus protein VP39"/>
    <property type="match status" value="1"/>
</dbReference>
<dbReference type="InterPro" id="IPR050447">
    <property type="entry name" value="Erg6_SMT_methyltransf"/>
</dbReference>
<dbReference type="InterPro" id="IPR013216">
    <property type="entry name" value="Methyltransf_11"/>
</dbReference>